<evidence type="ECO:0000256" key="1">
    <source>
        <dbReference type="SAM" id="MobiDB-lite"/>
    </source>
</evidence>
<dbReference type="AlphaFoldDB" id="A0A2J6TSI1"/>
<dbReference type="OrthoDB" id="3358048at2759"/>
<dbReference type="RefSeq" id="XP_024742842.1">
    <property type="nucleotide sequence ID" value="XM_024873777.1"/>
</dbReference>
<organism evidence="3 4">
    <name type="scientific">Hyaloscypha bicolor E</name>
    <dbReference type="NCBI Taxonomy" id="1095630"/>
    <lineage>
        <taxon>Eukaryota</taxon>
        <taxon>Fungi</taxon>
        <taxon>Dikarya</taxon>
        <taxon>Ascomycota</taxon>
        <taxon>Pezizomycotina</taxon>
        <taxon>Leotiomycetes</taxon>
        <taxon>Helotiales</taxon>
        <taxon>Hyaloscyphaceae</taxon>
        <taxon>Hyaloscypha</taxon>
        <taxon>Hyaloscypha bicolor</taxon>
    </lineage>
</organism>
<keyword evidence="4" id="KW-1185">Reference proteome</keyword>
<feature type="transmembrane region" description="Helical" evidence="2">
    <location>
        <begin position="51"/>
        <end position="71"/>
    </location>
</feature>
<dbReference type="InParanoid" id="A0A2J6TSI1"/>
<name>A0A2J6TSI1_9HELO</name>
<accession>A0A2J6TSI1</accession>
<evidence type="ECO:0000313" key="4">
    <source>
        <dbReference type="Proteomes" id="UP000235371"/>
    </source>
</evidence>
<feature type="transmembrane region" description="Helical" evidence="2">
    <location>
        <begin position="77"/>
        <end position="96"/>
    </location>
</feature>
<keyword evidence="2" id="KW-1133">Transmembrane helix</keyword>
<gene>
    <name evidence="3" type="ORF">K444DRAFT_517469</name>
</gene>
<feature type="compositionally biased region" description="Acidic residues" evidence="1">
    <location>
        <begin position="18"/>
        <end position="29"/>
    </location>
</feature>
<keyword evidence="2" id="KW-0812">Transmembrane</keyword>
<dbReference type="GeneID" id="36581857"/>
<keyword evidence="2" id="KW-0472">Membrane</keyword>
<feature type="region of interest" description="Disordered" evidence="1">
    <location>
        <begin position="1"/>
        <end position="29"/>
    </location>
</feature>
<evidence type="ECO:0000313" key="3">
    <source>
        <dbReference type="EMBL" id="PMD65938.1"/>
    </source>
</evidence>
<dbReference type="Proteomes" id="UP000235371">
    <property type="component" value="Unassembled WGS sequence"/>
</dbReference>
<sequence>MEQTTARLRKTFQYPTDNDSEDSSPGALDEEEQENLIRTLEQENTARNKQFATALLALPLLSIIPYITTLVNGHTTLLSILSITSLLSTACLLYILPPGRTAISYLDALNNSPSKDKPIPRQFSRNLSHEGPIKQYLPYLNLGLCCMLVLLGMVVGRKTELWWGFGWLPAGVYTVVLLAKWLMGSVDPEGELGGLRYGFKGA</sequence>
<reference evidence="3" key="1">
    <citation type="submission" date="2016-04" db="EMBL/GenBank/DDBJ databases">
        <title>A degradative enzymes factory behind the ericoid mycorrhizal symbiosis.</title>
        <authorList>
            <consortium name="DOE Joint Genome Institute"/>
            <person name="Martino E."/>
            <person name="Morin E."/>
            <person name="Grelet G."/>
            <person name="Kuo A."/>
            <person name="Kohler A."/>
            <person name="Daghino S."/>
            <person name="Barry K."/>
            <person name="Choi C."/>
            <person name="Cichocki N."/>
            <person name="Clum A."/>
            <person name="Copeland A."/>
            <person name="Hainaut M."/>
            <person name="Haridas S."/>
            <person name="Labutti K."/>
            <person name="Lindquist E."/>
            <person name="Lipzen A."/>
            <person name="Khouja H.-R."/>
            <person name="Murat C."/>
            <person name="Ohm R."/>
            <person name="Olson A."/>
            <person name="Spatafora J."/>
            <person name="Veneault-Fourrey C."/>
            <person name="Henrissat B."/>
            <person name="Grigoriev I."/>
            <person name="Martin F."/>
            <person name="Perotto S."/>
        </authorList>
    </citation>
    <scope>NUCLEOTIDE SEQUENCE [LARGE SCALE GENOMIC DNA]</scope>
    <source>
        <strain evidence="3">E</strain>
    </source>
</reference>
<proteinExistence type="predicted"/>
<evidence type="ECO:0000256" key="2">
    <source>
        <dbReference type="SAM" id="Phobius"/>
    </source>
</evidence>
<feature type="transmembrane region" description="Helical" evidence="2">
    <location>
        <begin position="161"/>
        <end position="179"/>
    </location>
</feature>
<protein>
    <submittedName>
        <fullName evidence="3">Uncharacterized protein</fullName>
    </submittedName>
</protein>
<dbReference type="EMBL" id="KZ613745">
    <property type="protein sequence ID" value="PMD65938.1"/>
    <property type="molecule type" value="Genomic_DNA"/>
</dbReference>